<evidence type="ECO:0000256" key="1">
    <source>
        <dbReference type="SAM" id="MobiDB-lite"/>
    </source>
</evidence>
<feature type="compositionally biased region" description="Polar residues" evidence="1">
    <location>
        <begin position="1"/>
        <end position="15"/>
    </location>
</feature>
<dbReference type="EnsemblMetazoa" id="CLYHEMT022363.1">
    <property type="protein sequence ID" value="CLYHEMP022363.1"/>
    <property type="gene ID" value="CLYHEMG022363"/>
</dbReference>
<accession>A0A7M5XFA4</accession>
<dbReference type="Proteomes" id="UP000594262">
    <property type="component" value="Unplaced"/>
</dbReference>
<protein>
    <submittedName>
        <fullName evidence="2">Uncharacterized protein</fullName>
    </submittedName>
</protein>
<feature type="region of interest" description="Disordered" evidence="1">
    <location>
        <begin position="1"/>
        <end position="23"/>
    </location>
</feature>
<evidence type="ECO:0000313" key="2">
    <source>
        <dbReference type="EnsemblMetazoa" id="CLYHEMP022363.1"/>
    </source>
</evidence>
<evidence type="ECO:0000313" key="3">
    <source>
        <dbReference type="Proteomes" id="UP000594262"/>
    </source>
</evidence>
<name>A0A7M5XFA4_9CNID</name>
<reference evidence="2" key="1">
    <citation type="submission" date="2021-01" db="UniProtKB">
        <authorList>
            <consortium name="EnsemblMetazoa"/>
        </authorList>
    </citation>
    <scope>IDENTIFICATION</scope>
</reference>
<proteinExistence type="predicted"/>
<organism evidence="2 3">
    <name type="scientific">Clytia hemisphaerica</name>
    <dbReference type="NCBI Taxonomy" id="252671"/>
    <lineage>
        <taxon>Eukaryota</taxon>
        <taxon>Metazoa</taxon>
        <taxon>Cnidaria</taxon>
        <taxon>Hydrozoa</taxon>
        <taxon>Hydroidolina</taxon>
        <taxon>Leptothecata</taxon>
        <taxon>Obeliida</taxon>
        <taxon>Clytiidae</taxon>
        <taxon>Clytia</taxon>
    </lineage>
</organism>
<dbReference type="AlphaFoldDB" id="A0A7M5XFA4"/>
<sequence>MDLENAINNNASTTDNEAEVEGEQDELMDGITQHDEQENFRGKEVGKARDSDWPPIVGYLLIGAFEDGFYPGEVVRVGTEDVNCNFMTPVSVNDQMKSLWKWPSNSDNA</sequence>
<keyword evidence="3" id="KW-1185">Reference proteome</keyword>